<proteinExistence type="predicted"/>
<sequence>MNPSDTQEQHSQFLEAMATQYSFTGDTRTVFLYRFDQANGGKDNTVLARSIDWSRKPEDGAQKLQDELKKICNVLGKKAGCPTNQPTSKGRKLKGESPWEQALKWLWETKYPEWQQRQNLGSINEYLALEIQPKPDETIFDEQEISFRDLYVPLKVRILDGNGNPIKDKDPIDLEEWAKETLNDNDKDKKILFIQADAGRGKSVFCRMFADWVRENWHPKSNLQSSFTPIVIRLRNLKVLENSLTKTFENYLETYDFVKNPSWLTDKNTRFLFFLDGFDELLLEGRASGGIKEFLQQVEHFQQSSHHRFIVTGRPLALQGIDRLITQTKSLERFEIQLMDDSIRQTWLEKWAVKVGQEEANEFRQFLDSCPTDIKDNLAREPLLLYLLARMHKEQHLNVQMFAEAEGIRAKVRIYDKSVSWVLEKQRQDQNMRLTGFDDKDDLRSCLTEAALCVVQSGNESAKVTMLVSRLKSINNPLAEAIEQARIEIKDEEKFFNNLLTSFYIKPASGDKEGSVEFCHKSFSEFLFAERLKESILDWTTTKPTRRQREREEYLTSTNEMNRQIYDLLGYGGLTREIVDYLMALLAEDEAFKPIKLFERLENFYECWCDGEFIDVVIENLVQLKMQALKTQIPERETQLGLRQVDIYTGLNVMILLLELHCCAQNNDELKGKIVFYLCGQKDNDNFQSERLLRIISYSNSVNLNTFLKTVNSYLSSAKLEGAKLEGANLIRANLEGAKLEGAKLTRANLIRANLEGANLKGANLEGANLEGANLEGANLRGANLRGANLQSASLRGAKLEDANLVRANLVRANLEGANLEGANLEGANVVRANLVSAILVRAILEGTILEEASLRGANLIRANLRGANLESAKLIRANLESANLESASLRGANLIRANLIRAKLIRANLIRAKLIRTNLSGANLVSAILVRANFSSAILEGGILEGANLSSAILSSANLSNANLSNANLIRAILLGAKLSGASLIRAILIGEKGEIIWDKSTNWKGVRGLETAQVPESLKQQLGL</sequence>
<accession>A0AAP5IFC2</accession>
<dbReference type="EMBL" id="JAALHA020000032">
    <property type="protein sequence ID" value="MDR9900209.1"/>
    <property type="molecule type" value="Genomic_DNA"/>
</dbReference>
<reference evidence="2" key="1">
    <citation type="journal article" date="2021" name="Science">
        <title>Hunting the eagle killer: A cyanobacterial neurotoxin causes vacuolar myelinopathy.</title>
        <authorList>
            <person name="Breinlinger S."/>
            <person name="Phillips T.J."/>
            <person name="Haram B.N."/>
            <person name="Mares J."/>
            <person name="Martinez Yerena J.A."/>
            <person name="Hrouzek P."/>
            <person name="Sobotka R."/>
            <person name="Henderson W.M."/>
            <person name="Schmieder P."/>
            <person name="Williams S.M."/>
            <person name="Lauderdale J.D."/>
            <person name="Wilde H.D."/>
            <person name="Gerrin W."/>
            <person name="Kust A."/>
            <person name="Washington J.W."/>
            <person name="Wagner C."/>
            <person name="Geier B."/>
            <person name="Liebeke M."/>
            <person name="Enke H."/>
            <person name="Niedermeyer T.H.J."/>
            <person name="Wilde S.B."/>
        </authorList>
    </citation>
    <scope>NUCLEOTIDE SEQUENCE [LARGE SCALE GENOMIC DNA]</scope>
    <source>
        <strain evidence="2">Thurmond2011</strain>
    </source>
</reference>
<dbReference type="SUPFAM" id="SSF52540">
    <property type="entry name" value="P-loop containing nucleoside triphosphate hydrolases"/>
    <property type="match status" value="1"/>
</dbReference>
<dbReference type="InterPro" id="IPR027417">
    <property type="entry name" value="P-loop_NTPase"/>
</dbReference>
<evidence type="ECO:0000313" key="1">
    <source>
        <dbReference type="EMBL" id="MDR9900209.1"/>
    </source>
</evidence>
<keyword evidence="2" id="KW-1185">Reference proteome</keyword>
<dbReference type="Pfam" id="PF00805">
    <property type="entry name" value="Pentapeptide"/>
    <property type="match status" value="5"/>
</dbReference>
<evidence type="ECO:0000313" key="2">
    <source>
        <dbReference type="Proteomes" id="UP000667802"/>
    </source>
</evidence>
<dbReference type="Proteomes" id="UP000667802">
    <property type="component" value="Unassembled WGS sequence"/>
</dbReference>
<dbReference type="AlphaFoldDB" id="A0AAP5IFC2"/>
<name>A0AAP5IFC2_9CYAN</name>
<dbReference type="InterPro" id="IPR001646">
    <property type="entry name" value="5peptide_repeat"/>
</dbReference>
<organism evidence="1 2">
    <name type="scientific">Aetokthonos hydrillicola Thurmond2011</name>
    <dbReference type="NCBI Taxonomy" id="2712845"/>
    <lineage>
        <taxon>Bacteria</taxon>
        <taxon>Bacillati</taxon>
        <taxon>Cyanobacteriota</taxon>
        <taxon>Cyanophyceae</taxon>
        <taxon>Nostocales</taxon>
        <taxon>Hapalosiphonaceae</taxon>
        <taxon>Aetokthonos</taxon>
    </lineage>
</organism>
<dbReference type="Gene3D" id="2.160.20.80">
    <property type="entry name" value="E3 ubiquitin-protein ligase SopA"/>
    <property type="match status" value="3"/>
</dbReference>
<dbReference type="InterPro" id="IPR051082">
    <property type="entry name" value="Pentapeptide-BTB/POZ_domain"/>
</dbReference>
<dbReference type="SUPFAM" id="SSF141571">
    <property type="entry name" value="Pentapeptide repeat-like"/>
    <property type="match status" value="2"/>
</dbReference>
<comment type="caution">
    <text evidence="1">The sequence shown here is derived from an EMBL/GenBank/DDBJ whole genome shotgun (WGS) entry which is preliminary data.</text>
</comment>
<dbReference type="Gene3D" id="3.40.50.300">
    <property type="entry name" value="P-loop containing nucleotide triphosphate hydrolases"/>
    <property type="match status" value="1"/>
</dbReference>
<dbReference type="RefSeq" id="WP_208343587.1">
    <property type="nucleotide sequence ID" value="NZ_CAWQFN010000329.1"/>
</dbReference>
<dbReference type="PANTHER" id="PTHR14136:SF17">
    <property type="entry name" value="BTB_POZ DOMAIN-CONTAINING PROTEIN KCTD9"/>
    <property type="match status" value="1"/>
</dbReference>
<protein>
    <submittedName>
        <fullName evidence="1">Pentapeptide repeat-containing protein</fullName>
    </submittedName>
</protein>
<dbReference type="PANTHER" id="PTHR14136">
    <property type="entry name" value="BTB_POZ DOMAIN-CONTAINING PROTEIN KCTD9"/>
    <property type="match status" value="1"/>
</dbReference>
<gene>
    <name evidence="1" type="ORF">G7B40_037515</name>
</gene>